<dbReference type="AlphaFoldDB" id="A0A6J6C5F6"/>
<accession>A0A6J6C5F6</accession>
<protein>
    <submittedName>
        <fullName evidence="1">Unannotated protein</fullName>
    </submittedName>
</protein>
<dbReference type="EMBL" id="CAEZSL010000094">
    <property type="protein sequence ID" value="CAB4545773.1"/>
    <property type="molecule type" value="Genomic_DNA"/>
</dbReference>
<reference evidence="1" key="1">
    <citation type="submission" date="2020-05" db="EMBL/GenBank/DDBJ databases">
        <authorList>
            <person name="Chiriac C."/>
            <person name="Salcher M."/>
            <person name="Ghai R."/>
            <person name="Kavagutti S V."/>
        </authorList>
    </citation>
    <scope>NUCLEOTIDE SEQUENCE</scope>
</reference>
<organism evidence="1">
    <name type="scientific">freshwater metagenome</name>
    <dbReference type="NCBI Taxonomy" id="449393"/>
    <lineage>
        <taxon>unclassified sequences</taxon>
        <taxon>metagenomes</taxon>
        <taxon>ecological metagenomes</taxon>
    </lineage>
</organism>
<name>A0A6J6C5F6_9ZZZZ</name>
<gene>
    <name evidence="1" type="ORF">UFOPK1421_00940</name>
</gene>
<sequence length="48" mass="5175">MSKGMVDGGLSDFVKHHTVHGHAGLDRRLEIFEKVPTDGLTLTVLVGC</sequence>
<evidence type="ECO:0000313" key="1">
    <source>
        <dbReference type="EMBL" id="CAB4545773.1"/>
    </source>
</evidence>
<proteinExistence type="predicted"/>